<feature type="transmembrane region" description="Helical" evidence="6">
    <location>
        <begin position="287"/>
        <end position="307"/>
    </location>
</feature>
<feature type="transmembrane region" description="Helical" evidence="6">
    <location>
        <begin position="7"/>
        <end position="29"/>
    </location>
</feature>
<feature type="transmembrane region" description="Helical" evidence="6">
    <location>
        <begin position="116"/>
        <end position="133"/>
    </location>
</feature>
<dbReference type="EMBL" id="AZFJ01000044">
    <property type="protein sequence ID" value="KRL86498.1"/>
    <property type="molecule type" value="Genomic_DNA"/>
</dbReference>
<dbReference type="OrthoDB" id="9815702at2"/>
<feature type="transmembrane region" description="Helical" evidence="6">
    <location>
        <begin position="246"/>
        <end position="266"/>
    </location>
</feature>
<evidence type="ECO:0000256" key="3">
    <source>
        <dbReference type="ARBA" id="ARBA00022692"/>
    </source>
</evidence>
<feature type="transmembrane region" description="Helical" evidence="6">
    <location>
        <begin position="439"/>
        <end position="457"/>
    </location>
</feature>
<evidence type="ECO:0000313" key="8">
    <source>
        <dbReference type="Proteomes" id="UP000051922"/>
    </source>
</evidence>
<evidence type="ECO:0000256" key="5">
    <source>
        <dbReference type="ARBA" id="ARBA00023136"/>
    </source>
</evidence>
<feature type="transmembrane region" description="Helical" evidence="6">
    <location>
        <begin position="41"/>
        <end position="63"/>
    </location>
</feature>
<proteinExistence type="predicted"/>
<dbReference type="AlphaFoldDB" id="A0A0R1U677"/>
<feature type="transmembrane region" description="Helical" evidence="6">
    <location>
        <begin position="204"/>
        <end position="223"/>
    </location>
</feature>
<dbReference type="RefSeq" id="WP_056956537.1">
    <property type="nucleotide sequence ID" value="NZ_AZFJ01000044.1"/>
</dbReference>
<comment type="subcellular location">
    <subcellularLocation>
        <location evidence="1">Cell membrane</location>
        <topology evidence="1">Multi-pass membrane protein</topology>
    </subcellularLocation>
</comment>
<keyword evidence="4 6" id="KW-1133">Transmembrane helix</keyword>
<name>A0A0R1U677_9LACO</name>
<evidence type="ECO:0000256" key="6">
    <source>
        <dbReference type="SAM" id="Phobius"/>
    </source>
</evidence>
<dbReference type="PANTHER" id="PTHR30250">
    <property type="entry name" value="PST FAMILY PREDICTED COLANIC ACID TRANSPORTER"/>
    <property type="match status" value="1"/>
</dbReference>
<feature type="transmembrane region" description="Helical" evidence="6">
    <location>
        <begin position="140"/>
        <end position="158"/>
    </location>
</feature>
<feature type="transmembrane region" description="Helical" evidence="6">
    <location>
        <begin position="327"/>
        <end position="345"/>
    </location>
</feature>
<organism evidence="7 8">
    <name type="scientific">Lacticaseibacillus pantheris DSM 15945 = JCM 12539 = NBRC 106106</name>
    <dbReference type="NCBI Taxonomy" id="1423783"/>
    <lineage>
        <taxon>Bacteria</taxon>
        <taxon>Bacillati</taxon>
        <taxon>Bacillota</taxon>
        <taxon>Bacilli</taxon>
        <taxon>Lactobacillales</taxon>
        <taxon>Lactobacillaceae</taxon>
        <taxon>Lacticaseibacillus</taxon>
    </lineage>
</organism>
<comment type="caution">
    <text evidence="7">The sequence shown here is derived from an EMBL/GenBank/DDBJ whole genome shotgun (WGS) entry which is preliminary data.</text>
</comment>
<feature type="transmembrane region" description="Helical" evidence="6">
    <location>
        <begin position="379"/>
        <end position="398"/>
    </location>
</feature>
<evidence type="ECO:0000256" key="2">
    <source>
        <dbReference type="ARBA" id="ARBA00022475"/>
    </source>
</evidence>
<protein>
    <submittedName>
        <fullName evidence="7">PST family polysaccharide transporter</fullName>
    </submittedName>
</protein>
<keyword evidence="3 6" id="KW-0812">Transmembrane</keyword>
<dbReference type="InterPro" id="IPR050833">
    <property type="entry name" value="Poly_Biosynth_Transport"/>
</dbReference>
<keyword evidence="5 6" id="KW-0472">Membrane</keyword>
<dbReference type="Pfam" id="PF01943">
    <property type="entry name" value="Polysacc_synt"/>
    <property type="match status" value="1"/>
</dbReference>
<dbReference type="STRING" id="1423783.FC50_GL000747"/>
<feature type="transmembrane region" description="Helical" evidence="6">
    <location>
        <begin position="164"/>
        <end position="183"/>
    </location>
</feature>
<feature type="transmembrane region" description="Helical" evidence="6">
    <location>
        <begin position="352"/>
        <end position="373"/>
    </location>
</feature>
<dbReference type="InterPro" id="IPR002797">
    <property type="entry name" value="Polysacc_synth"/>
</dbReference>
<feature type="transmembrane region" description="Helical" evidence="6">
    <location>
        <begin position="84"/>
        <end position="104"/>
    </location>
</feature>
<dbReference type="CDD" id="cd13128">
    <property type="entry name" value="MATE_Wzx_like"/>
    <property type="match status" value="1"/>
</dbReference>
<evidence type="ECO:0000256" key="4">
    <source>
        <dbReference type="ARBA" id="ARBA00022989"/>
    </source>
</evidence>
<dbReference type="PATRIC" id="fig|1423783.4.peg.772"/>
<feature type="transmembrane region" description="Helical" evidence="6">
    <location>
        <begin position="410"/>
        <end position="427"/>
    </location>
</feature>
<dbReference type="Proteomes" id="UP000051922">
    <property type="component" value="Unassembled WGS sequence"/>
</dbReference>
<sequence>MKIVKNYLYNVGYQVFILIVPLLTTPYISRVLGSYGVGVNAYTNSVVTYFVLFGSIGVTLYGNRTIAYERDDFKKRSQSFWEINFMRFITIIGAYVAFGIFFMLTDKYQEFYLAQSWQILAAALDISWFFMGLEDFGKTVLRNFAVKIVSVVMIFMFVKNAGDINLYILILTLSTLFGNLTLWPYMRRYVRKPDWSNLHIWRHLRPSLALFVPQIATQIYLVLNKTMLGSMDGVDSSGYYEYADRIVKLVLAVVTATGTVMLPRMANTFAKKDFKKLNEYLYRSFDFVTLLSVPMAFGTAAVAPKFAPWFMGQDFAITGKLIPIESIIIVMIAWSSALGTQYLLPIGKNKEYTISVTGGAVANLVLNVPLIIWLGVYGAIISTVLSEIVVTAIQVFFVRSKVEYSRLFSGLWKYLLSGAVMYAVVYTMNVRLNAGFKQFALQIIVGMIVYGIMMLITRPAPVRYLGILREKIRR</sequence>
<evidence type="ECO:0000256" key="1">
    <source>
        <dbReference type="ARBA" id="ARBA00004651"/>
    </source>
</evidence>
<evidence type="ECO:0000313" key="7">
    <source>
        <dbReference type="EMBL" id="KRL86498.1"/>
    </source>
</evidence>
<gene>
    <name evidence="7" type="ORF">FC50_GL000747</name>
</gene>
<accession>A0A0R1U677</accession>
<dbReference type="GO" id="GO:0005886">
    <property type="term" value="C:plasma membrane"/>
    <property type="evidence" value="ECO:0007669"/>
    <property type="project" value="UniProtKB-SubCell"/>
</dbReference>
<keyword evidence="2" id="KW-1003">Cell membrane</keyword>
<keyword evidence="8" id="KW-1185">Reference proteome</keyword>
<dbReference type="PANTHER" id="PTHR30250:SF11">
    <property type="entry name" value="O-ANTIGEN TRANSPORTER-RELATED"/>
    <property type="match status" value="1"/>
</dbReference>
<reference evidence="7 8" key="1">
    <citation type="journal article" date="2015" name="Genome Announc.">
        <title>Expanding the biotechnology potential of lactobacilli through comparative genomics of 213 strains and associated genera.</title>
        <authorList>
            <person name="Sun Z."/>
            <person name="Harris H.M."/>
            <person name="McCann A."/>
            <person name="Guo C."/>
            <person name="Argimon S."/>
            <person name="Zhang W."/>
            <person name="Yang X."/>
            <person name="Jeffery I.B."/>
            <person name="Cooney J.C."/>
            <person name="Kagawa T.F."/>
            <person name="Liu W."/>
            <person name="Song Y."/>
            <person name="Salvetti E."/>
            <person name="Wrobel A."/>
            <person name="Rasinkangas P."/>
            <person name="Parkhill J."/>
            <person name="Rea M.C."/>
            <person name="O'Sullivan O."/>
            <person name="Ritari J."/>
            <person name="Douillard F.P."/>
            <person name="Paul Ross R."/>
            <person name="Yang R."/>
            <person name="Briner A.E."/>
            <person name="Felis G.E."/>
            <person name="de Vos W.M."/>
            <person name="Barrangou R."/>
            <person name="Klaenhammer T.R."/>
            <person name="Caufield P.W."/>
            <person name="Cui Y."/>
            <person name="Zhang H."/>
            <person name="O'Toole P.W."/>
        </authorList>
    </citation>
    <scope>NUCLEOTIDE SEQUENCE [LARGE SCALE GENOMIC DNA]</scope>
    <source>
        <strain evidence="7 8">DSM 15945</strain>
    </source>
</reference>